<keyword evidence="11" id="KW-0969">Cilium</keyword>
<dbReference type="NCBIfam" id="TIGR02492">
    <property type="entry name" value="flgK_ends"/>
    <property type="match status" value="1"/>
</dbReference>
<dbReference type="InterPro" id="IPR001444">
    <property type="entry name" value="Flag_bb_rod_N"/>
</dbReference>
<protein>
    <recommendedName>
        <fullName evidence="4">Flagellar hook-associated protein 1</fullName>
    </recommendedName>
</protein>
<keyword evidence="6" id="KW-0975">Bacterial flagellum</keyword>
<evidence type="ECO:0000256" key="1">
    <source>
        <dbReference type="ARBA" id="ARBA00004365"/>
    </source>
</evidence>
<dbReference type="InterPro" id="IPR002371">
    <property type="entry name" value="FlgK"/>
</dbReference>
<keyword evidence="11" id="KW-0282">Flagellum</keyword>
<dbReference type="Proteomes" id="UP000282106">
    <property type="component" value="Unassembled WGS sequence"/>
</dbReference>
<gene>
    <name evidence="11" type="primary">flgK</name>
    <name evidence="11" type="ORF">ED208_14205</name>
</gene>
<proteinExistence type="inferred from homology"/>
<dbReference type="Pfam" id="PF00460">
    <property type="entry name" value="Flg_bb_rod"/>
    <property type="match status" value="1"/>
</dbReference>
<keyword evidence="5" id="KW-0964">Secreted</keyword>
<dbReference type="PANTHER" id="PTHR30033:SF1">
    <property type="entry name" value="FLAGELLAR HOOK-ASSOCIATED PROTEIN 1"/>
    <property type="match status" value="1"/>
</dbReference>
<accession>A0A3N0V515</accession>
<evidence type="ECO:0000259" key="9">
    <source>
        <dbReference type="Pfam" id="PF21158"/>
    </source>
</evidence>
<dbReference type="InterPro" id="IPR010930">
    <property type="entry name" value="Flg_bb/hook_C_dom"/>
</dbReference>
<evidence type="ECO:0000256" key="5">
    <source>
        <dbReference type="ARBA" id="ARBA00022525"/>
    </source>
</evidence>
<feature type="domain" description="Flagellar basal-body/hook protein C-terminal" evidence="8">
    <location>
        <begin position="572"/>
        <end position="607"/>
    </location>
</feature>
<comment type="similarity">
    <text evidence="3">Belongs to the flagella basal body rod proteins family.</text>
</comment>
<dbReference type="Pfam" id="PF06429">
    <property type="entry name" value="Flg_bbr_C"/>
    <property type="match status" value="1"/>
</dbReference>
<dbReference type="InterPro" id="IPR049119">
    <property type="entry name" value="FlgK_D2-like"/>
</dbReference>
<dbReference type="InterPro" id="IPR053927">
    <property type="entry name" value="FlgK_helical"/>
</dbReference>
<evidence type="ECO:0000256" key="6">
    <source>
        <dbReference type="ARBA" id="ARBA00023143"/>
    </source>
</evidence>
<dbReference type="Pfam" id="PF21158">
    <property type="entry name" value="flgK_1st_1"/>
    <property type="match status" value="1"/>
</dbReference>
<evidence type="ECO:0000259" key="7">
    <source>
        <dbReference type="Pfam" id="PF00460"/>
    </source>
</evidence>
<feature type="domain" description="Flagellar hook-associated protein 1 D2-like" evidence="9">
    <location>
        <begin position="320"/>
        <end position="398"/>
    </location>
</feature>
<dbReference type="GO" id="GO:0009424">
    <property type="term" value="C:bacterial-type flagellum hook"/>
    <property type="evidence" value="ECO:0007669"/>
    <property type="project" value="InterPro"/>
</dbReference>
<dbReference type="SUPFAM" id="SSF64518">
    <property type="entry name" value="Phase 1 flagellin"/>
    <property type="match status" value="2"/>
</dbReference>
<keyword evidence="11" id="KW-0966">Cell projection</keyword>
<dbReference type="GO" id="GO:0005576">
    <property type="term" value="C:extracellular region"/>
    <property type="evidence" value="ECO:0007669"/>
    <property type="project" value="UniProtKB-SubCell"/>
</dbReference>
<comment type="caution">
    <text evidence="11">The sequence shown here is derived from an EMBL/GenBank/DDBJ whole genome shotgun (WGS) entry which is preliminary data.</text>
</comment>
<dbReference type="Pfam" id="PF22638">
    <property type="entry name" value="FlgK_D1"/>
    <property type="match status" value="1"/>
</dbReference>
<dbReference type="RefSeq" id="WP_123212583.1">
    <property type="nucleotide sequence ID" value="NZ_RJVO01000007.1"/>
</dbReference>
<dbReference type="EMBL" id="RJVO01000007">
    <property type="protein sequence ID" value="ROH87859.1"/>
    <property type="molecule type" value="Genomic_DNA"/>
</dbReference>
<comment type="subcellular location">
    <subcellularLocation>
        <location evidence="1">Bacterial flagellum</location>
    </subcellularLocation>
    <subcellularLocation>
        <location evidence="2">Secreted</location>
    </subcellularLocation>
</comment>
<evidence type="ECO:0000256" key="2">
    <source>
        <dbReference type="ARBA" id="ARBA00004613"/>
    </source>
</evidence>
<organism evidence="11 12">
    <name type="scientific">Stagnimonas aquatica</name>
    <dbReference type="NCBI Taxonomy" id="2689987"/>
    <lineage>
        <taxon>Bacteria</taxon>
        <taxon>Pseudomonadati</taxon>
        <taxon>Pseudomonadota</taxon>
        <taxon>Gammaproteobacteria</taxon>
        <taxon>Nevskiales</taxon>
        <taxon>Nevskiaceae</taxon>
        <taxon>Stagnimonas</taxon>
    </lineage>
</organism>
<dbReference type="GO" id="GO:0044780">
    <property type="term" value="P:bacterial-type flagellum assembly"/>
    <property type="evidence" value="ECO:0007669"/>
    <property type="project" value="InterPro"/>
</dbReference>
<feature type="domain" description="Flagellar basal body rod protein N-terminal" evidence="7">
    <location>
        <begin position="5"/>
        <end position="34"/>
    </location>
</feature>
<evidence type="ECO:0000259" key="8">
    <source>
        <dbReference type="Pfam" id="PF06429"/>
    </source>
</evidence>
<keyword evidence="12" id="KW-1185">Reference proteome</keyword>
<dbReference type="PANTHER" id="PTHR30033">
    <property type="entry name" value="FLAGELLAR HOOK-ASSOCIATED PROTEIN 1"/>
    <property type="match status" value="1"/>
</dbReference>
<evidence type="ECO:0000256" key="4">
    <source>
        <dbReference type="ARBA" id="ARBA00016244"/>
    </source>
</evidence>
<reference evidence="11 12" key="1">
    <citation type="submission" date="2018-10" db="EMBL/GenBank/DDBJ databases">
        <authorList>
            <person name="Chen W.-M."/>
        </authorList>
    </citation>
    <scope>NUCLEOTIDE SEQUENCE [LARGE SCALE GENOMIC DNA]</scope>
    <source>
        <strain evidence="11 12">THS-13</strain>
    </source>
</reference>
<evidence type="ECO:0000313" key="12">
    <source>
        <dbReference type="Proteomes" id="UP000282106"/>
    </source>
</evidence>
<evidence type="ECO:0000259" key="10">
    <source>
        <dbReference type="Pfam" id="PF22638"/>
    </source>
</evidence>
<evidence type="ECO:0000256" key="3">
    <source>
        <dbReference type="ARBA" id="ARBA00009677"/>
    </source>
</evidence>
<dbReference type="GO" id="GO:0005198">
    <property type="term" value="F:structural molecule activity"/>
    <property type="evidence" value="ECO:0007669"/>
    <property type="project" value="InterPro"/>
</dbReference>
<sequence length="613" mass="61988">MADILNIGSSALLAAQRGLEVTSHNVANVNTPNYSRQRIEQSSRIGNFDSSGGVSVDLTRRLNDAVLETRLVRSSSETARLSSFDAMAQRVDSLLSDPDTGLSSSLDSFFSSLSNLAANPSSTAVRQSTLGTAQSLADRFNSLHGELSSLDAEVDQRLRIAVGTLNDQTAALAKLNARIASSGANASPDLLDSRDKLVQDIAGQLQVSTVRQDDGSLNLYTGSGQPLVVGSTAVPLATSTDSFRPDRIEIAGGKQLSGGVIGGLLDARRELIDPALEKLGRMAVAISSASNSVQAQGVDLKGNSGAPLFVTIGGEVLPATGNSGSAQVSLGLGDSAKLTGGDYLLRYSGGSWQLSNASTGAAVALSGSGSAQDPFTAEGLSLVVSGSANEGDRYRLSPAREAAGALKLSLSDAAGLAAASPLTASAGLSNQGSAKASGLSITDASNPALKTPASIVFTSASTYRIDGGAEQSWSAGSTITANGWSLSLSGSAAAGDQFSLAPTGAGSGDNRNALALSGLSSKKLLDGGSSSLVTANSNLVTQIGSTAERVSVAKTAAEALQVQAQGERDSLSGVNLDEEAANLIRYQQAYQAAAQVIATASAAFESLLAAARS</sequence>
<name>A0A3N0V515_9GAMM</name>
<dbReference type="PRINTS" id="PR01005">
    <property type="entry name" value="FLGHOOKAP1"/>
</dbReference>
<feature type="domain" description="Flagellar hook-associated protein FlgK helical" evidence="10">
    <location>
        <begin position="89"/>
        <end position="309"/>
    </location>
</feature>
<evidence type="ECO:0000313" key="11">
    <source>
        <dbReference type="EMBL" id="ROH87859.1"/>
    </source>
</evidence>
<dbReference type="InParanoid" id="A0A3N0V515"/>
<dbReference type="AlphaFoldDB" id="A0A3N0V515"/>
<dbReference type="FunCoup" id="A0A3N0V515">
    <property type="interactions" value="79"/>
</dbReference>